<feature type="transmembrane region" description="Helical" evidence="1">
    <location>
        <begin position="131"/>
        <end position="151"/>
    </location>
</feature>
<evidence type="ECO:0000256" key="1">
    <source>
        <dbReference type="SAM" id="Phobius"/>
    </source>
</evidence>
<sequence>MIIGLSIILLLVLILPFTKFVERNLEIFLFIMGILAVIVSQVYSWSLVKEAIIHPINITLAVLIAGLVFRWFQRPIEKGILWISSVMPYRLFIALFVIVLGIVSSIITAIVAAIILVAVISVLRLDRKSEIRLVVLACFAIGLGAVLTPIGEPLSTIVVSKLDEDFFYLLKLVGTSVIPAVIVFGIIAAFAVKPGGRLNEPAWKSEIAAASELAGSKENETGSVKADTGTQTESYAEIIIRSLKIYLFVMALTFLGAGFEPFIEAYLLDLSPLIMYWINMLSAVLDNATLAAAEISPAMNDTTIKDILMGLLISGGMLIPGNIPNIIAAGKLKITSGEYARFAFPIGLAAMVLYFVIILITDILF</sequence>
<dbReference type="EMBL" id="MTLA01000484">
    <property type="protein sequence ID" value="OOP65597.1"/>
    <property type="molecule type" value="Genomic_DNA"/>
</dbReference>
<evidence type="ECO:0000313" key="3">
    <source>
        <dbReference type="Proteomes" id="UP000189761"/>
    </source>
</evidence>
<evidence type="ECO:0000313" key="2">
    <source>
        <dbReference type="EMBL" id="OOP65597.1"/>
    </source>
</evidence>
<dbReference type="Pfam" id="PF07854">
    <property type="entry name" value="DUF1646"/>
    <property type="match status" value="1"/>
</dbReference>
<proteinExistence type="predicted"/>
<keyword evidence="3" id="KW-1185">Reference proteome</keyword>
<dbReference type="PIRSF" id="PIRSF019205">
    <property type="entry name" value="DUF1646"/>
    <property type="match status" value="1"/>
</dbReference>
<protein>
    <submittedName>
        <fullName evidence="2">Cation transporter</fullName>
    </submittedName>
</protein>
<dbReference type="AlphaFoldDB" id="A0A8E2LCL2"/>
<feature type="transmembrane region" description="Helical" evidence="1">
    <location>
        <begin position="28"/>
        <end position="45"/>
    </location>
</feature>
<accession>A0A8E2LCL2</accession>
<feature type="transmembrane region" description="Helical" evidence="1">
    <location>
        <begin position="92"/>
        <end position="119"/>
    </location>
</feature>
<keyword evidence="1" id="KW-1133">Transmembrane helix</keyword>
<comment type="caution">
    <text evidence="2">The sequence shown here is derived from an EMBL/GenBank/DDBJ whole genome shotgun (WGS) entry which is preliminary data.</text>
</comment>
<feature type="transmembrane region" description="Helical" evidence="1">
    <location>
        <begin position="52"/>
        <end position="72"/>
    </location>
</feature>
<dbReference type="RefSeq" id="WP_058005358.1">
    <property type="nucleotide sequence ID" value="NZ_CP065424.1"/>
</dbReference>
<dbReference type="InterPro" id="IPR012443">
    <property type="entry name" value="DUF1646"/>
</dbReference>
<keyword evidence="1" id="KW-0472">Membrane</keyword>
<feature type="transmembrane region" description="Helical" evidence="1">
    <location>
        <begin position="342"/>
        <end position="364"/>
    </location>
</feature>
<keyword evidence="1" id="KW-0812">Transmembrane</keyword>
<feature type="transmembrane region" description="Helical" evidence="1">
    <location>
        <begin position="307"/>
        <end position="330"/>
    </location>
</feature>
<gene>
    <name evidence="2" type="ORF">BWZ43_24830</name>
</gene>
<reference evidence="2 3" key="1">
    <citation type="submission" date="2017-01" db="EMBL/GenBank/DDBJ databases">
        <title>Draft genome sequence of Bacillus oleronius.</title>
        <authorList>
            <person name="Allam M."/>
        </authorList>
    </citation>
    <scope>NUCLEOTIDE SEQUENCE [LARGE SCALE GENOMIC DNA]</scope>
    <source>
        <strain evidence="2 3">DSM 9356</strain>
    </source>
</reference>
<organism evidence="2 3">
    <name type="scientific">Heyndrickxia oleronia</name>
    <dbReference type="NCBI Taxonomy" id="38875"/>
    <lineage>
        <taxon>Bacteria</taxon>
        <taxon>Bacillati</taxon>
        <taxon>Bacillota</taxon>
        <taxon>Bacilli</taxon>
        <taxon>Bacillales</taxon>
        <taxon>Bacillaceae</taxon>
        <taxon>Heyndrickxia</taxon>
    </lineage>
</organism>
<dbReference type="Proteomes" id="UP000189761">
    <property type="component" value="Unassembled WGS sequence"/>
</dbReference>
<feature type="transmembrane region" description="Helical" evidence="1">
    <location>
        <begin position="166"/>
        <end position="192"/>
    </location>
</feature>
<feature type="transmembrane region" description="Helical" evidence="1">
    <location>
        <begin position="245"/>
        <end position="268"/>
    </location>
</feature>
<name>A0A8E2LCL2_9BACI</name>